<comment type="caution">
    <text evidence="1">The sequence shown here is derived from an EMBL/GenBank/DDBJ whole genome shotgun (WGS) entry which is preliminary data.</text>
</comment>
<protein>
    <submittedName>
        <fullName evidence="1">Uncharacterized protein</fullName>
    </submittedName>
</protein>
<accession>A0AAI9U8A7</accession>
<proteinExistence type="predicted"/>
<organism evidence="1 2">
    <name type="scientific">Colletotrichum melonis</name>
    <dbReference type="NCBI Taxonomy" id="1209925"/>
    <lineage>
        <taxon>Eukaryota</taxon>
        <taxon>Fungi</taxon>
        <taxon>Dikarya</taxon>
        <taxon>Ascomycota</taxon>
        <taxon>Pezizomycotina</taxon>
        <taxon>Sordariomycetes</taxon>
        <taxon>Hypocreomycetidae</taxon>
        <taxon>Glomerellales</taxon>
        <taxon>Glomerellaceae</taxon>
        <taxon>Colletotrichum</taxon>
        <taxon>Colletotrichum acutatum species complex</taxon>
    </lineage>
</organism>
<gene>
    <name evidence="1" type="ORF">CMEL01_05240</name>
</gene>
<evidence type="ECO:0000313" key="2">
    <source>
        <dbReference type="Proteomes" id="UP001239795"/>
    </source>
</evidence>
<keyword evidence="2" id="KW-1185">Reference proteome</keyword>
<dbReference type="EMBL" id="MLGG01000035">
    <property type="protein sequence ID" value="KAK1453581.1"/>
    <property type="molecule type" value="Genomic_DNA"/>
</dbReference>
<dbReference type="Proteomes" id="UP001239795">
    <property type="component" value="Unassembled WGS sequence"/>
</dbReference>
<sequence>MLALAHPLSSLLCPCSSPGPAASSGLFLRPLPTSPLPVIPVKPSRLLQGHTHTHTQPMPQFQGETFLWPTQHQELDCFQMTLAPFRLHRRLQTSSLAFIPSARSRVSDYPLAPLLPSASLMSSSAFVVNSCAIRTFPSD</sequence>
<evidence type="ECO:0000313" key="1">
    <source>
        <dbReference type="EMBL" id="KAK1453581.1"/>
    </source>
</evidence>
<reference evidence="1 2" key="1">
    <citation type="submission" date="2016-10" db="EMBL/GenBank/DDBJ databases">
        <title>The genome sequence of Colletotrichum fioriniae PJ7.</title>
        <authorList>
            <person name="Baroncelli R."/>
        </authorList>
    </citation>
    <scope>NUCLEOTIDE SEQUENCE [LARGE SCALE GENOMIC DNA]</scope>
    <source>
        <strain evidence="1">Col 31</strain>
    </source>
</reference>
<name>A0AAI9U8A7_9PEZI</name>
<dbReference type="AlphaFoldDB" id="A0AAI9U8A7"/>